<comment type="caution">
    <text evidence="4">The sequence shown here is derived from an EMBL/GenBank/DDBJ whole genome shotgun (WGS) entry which is preliminary data.</text>
</comment>
<dbReference type="PANTHER" id="PTHR24559">
    <property type="entry name" value="TRANSPOSON TY3-I GAG-POL POLYPROTEIN"/>
    <property type="match status" value="1"/>
</dbReference>
<name>A0AAD8ZTA8_9TELE</name>
<dbReference type="AlphaFoldDB" id="A0AAD8ZTA8"/>
<accession>A0AAD8ZTA8</accession>
<proteinExistence type="inferred from homology"/>
<keyword evidence="5" id="KW-1185">Reference proteome</keyword>
<dbReference type="GO" id="GO:0004523">
    <property type="term" value="F:RNA-DNA hybrid ribonuclease activity"/>
    <property type="evidence" value="ECO:0007669"/>
    <property type="project" value="UniProtKB-EC"/>
</dbReference>
<evidence type="ECO:0000313" key="5">
    <source>
        <dbReference type="Proteomes" id="UP001239994"/>
    </source>
</evidence>
<dbReference type="EC" id="3.1.26.4" evidence="2"/>
<evidence type="ECO:0000256" key="1">
    <source>
        <dbReference type="ARBA" id="ARBA00010879"/>
    </source>
</evidence>
<feature type="domain" description="Reverse transcriptase" evidence="3">
    <location>
        <begin position="62"/>
        <end position="147"/>
    </location>
</feature>
<dbReference type="PANTHER" id="PTHR24559:SF440">
    <property type="entry name" value="RIBONUCLEASE H"/>
    <property type="match status" value="1"/>
</dbReference>
<dbReference type="InterPro" id="IPR043502">
    <property type="entry name" value="DNA/RNA_pol_sf"/>
</dbReference>
<dbReference type="EMBL" id="JAROKS010000003">
    <property type="protein sequence ID" value="KAK1805017.1"/>
    <property type="molecule type" value="Genomic_DNA"/>
</dbReference>
<evidence type="ECO:0000256" key="2">
    <source>
        <dbReference type="ARBA" id="ARBA00012180"/>
    </source>
</evidence>
<organism evidence="4 5">
    <name type="scientific">Electrophorus voltai</name>
    <dbReference type="NCBI Taxonomy" id="2609070"/>
    <lineage>
        <taxon>Eukaryota</taxon>
        <taxon>Metazoa</taxon>
        <taxon>Chordata</taxon>
        <taxon>Craniata</taxon>
        <taxon>Vertebrata</taxon>
        <taxon>Euteleostomi</taxon>
        <taxon>Actinopterygii</taxon>
        <taxon>Neopterygii</taxon>
        <taxon>Teleostei</taxon>
        <taxon>Ostariophysi</taxon>
        <taxon>Gymnotiformes</taxon>
        <taxon>Gymnotoidei</taxon>
        <taxon>Gymnotidae</taxon>
        <taxon>Electrophorus</taxon>
    </lineage>
</organism>
<evidence type="ECO:0000259" key="3">
    <source>
        <dbReference type="Pfam" id="PF00078"/>
    </source>
</evidence>
<sequence length="264" mass="28486">MASTTLRLGLRCNTQGGSGAPSVQNLPPLSGGGVGYGTVYQVGAATRVCPTLDLSGISRSLLHKKGQLRGARYFMKLYLCSAYNLIWIKEGDEWKTAFSTSTGHYEYLVLLYGLATAPSIFQAYINEVLREFLGRSVTAYIDNILTYFFPERPVMVEVDASNVAVGCRLGDAQLASCVPSDLLDPPPSAATPLDLLDSLLAAAVPVNLRGVSVVMLVSQLVPLAIPPAYQWTWHSRVFSGLTQRHSCVLSGHTLWHPHGSSTLS</sequence>
<feature type="non-terminal residue" evidence="4">
    <location>
        <position position="1"/>
    </location>
</feature>
<dbReference type="InterPro" id="IPR043128">
    <property type="entry name" value="Rev_trsase/Diguanyl_cyclase"/>
</dbReference>
<comment type="similarity">
    <text evidence="1">Belongs to the beta type-B retroviral polymerase family. HERV class-II K(HML-2) pol subfamily.</text>
</comment>
<dbReference type="Gene3D" id="3.10.10.10">
    <property type="entry name" value="HIV Type 1 Reverse Transcriptase, subunit A, domain 1"/>
    <property type="match status" value="1"/>
</dbReference>
<dbReference type="CDD" id="cd01647">
    <property type="entry name" value="RT_LTR"/>
    <property type="match status" value="1"/>
</dbReference>
<dbReference type="InterPro" id="IPR000477">
    <property type="entry name" value="RT_dom"/>
</dbReference>
<reference evidence="4" key="1">
    <citation type="submission" date="2023-03" db="EMBL/GenBank/DDBJ databases">
        <title>Electrophorus voltai genome.</title>
        <authorList>
            <person name="Bian C."/>
        </authorList>
    </citation>
    <scope>NUCLEOTIDE SEQUENCE</scope>
    <source>
        <strain evidence="4">CB-2022</strain>
        <tissue evidence="4">Muscle</tissue>
    </source>
</reference>
<dbReference type="SUPFAM" id="SSF56672">
    <property type="entry name" value="DNA/RNA polymerases"/>
    <property type="match status" value="1"/>
</dbReference>
<evidence type="ECO:0000313" key="4">
    <source>
        <dbReference type="EMBL" id="KAK1805017.1"/>
    </source>
</evidence>
<dbReference type="Gene3D" id="3.30.70.270">
    <property type="match status" value="1"/>
</dbReference>
<protein>
    <recommendedName>
        <fullName evidence="2">ribonuclease H</fullName>
        <ecNumber evidence="2">3.1.26.4</ecNumber>
    </recommendedName>
</protein>
<dbReference type="InterPro" id="IPR053134">
    <property type="entry name" value="RNA-dir_DNA_polymerase"/>
</dbReference>
<dbReference type="Proteomes" id="UP001239994">
    <property type="component" value="Unassembled WGS sequence"/>
</dbReference>
<gene>
    <name evidence="4" type="ORF">P4O66_019378</name>
</gene>
<dbReference type="Pfam" id="PF00078">
    <property type="entry name" value="RVT_1"/>
    <property type="match status" value="1"/>
</dbReference>